<dbReference type="AlphaFoldDB" id="A0A7W2QHU8"/>
<dbReference type="SMART" id="SM00855">
    <property type="entry name" value="PGAM"/>
    <property type="match status" value="1"/>
</dbReference>
<evidence type="ECO:0000313" key="2">
    <source>
        <dbReference type="Proteomes" id="UP000553948"/>
    </source>
</evidence>
<accession>A0A7W2QHU8</accession>
<protein>
    <submittedName>
        <fullName evidence="1">Histidine phosphatase family protein</fullName>
    </submittedName>
</protein>
<evidence type="ECO:0000313" key="1">
    <source>
        <dbReference type="EMBL" id="MBA6114834.1"/>
    </source>
</evidence>
<comment type="caution">
    <text evidence="1">The sequence shown here is derived from an EMBL/GenBank/DDBJ whole genome shotgun (WGS) entry which is preliminary data.</text>
</comment>
<sequence>MKAVHLTLLCHAQTQAQKVGRFHTPEDGLLPIADAPREVVESTVLTAPERRARDTAAWLCERAQVDPLLADCDLGNWQGLTLKQLQEEQSGALMQWLQDPCSAPHGGESFNQLRQRMTAWLDSFEGHGTWMAVTHPLVMRAVLMNVLDCPSVAAGRIDVLPLARLQLSFAGCWRLRLA</sequence>
<dbReference type="RefSeq" id="WP_176514509.1">
    <property type="nucleotide sequence ID" value="NZ_CP060529.1"/>
</dbReference>
<name>A0A7W2QHU8_PSEPU</name>
<dbReference type="InterPro" id="IPR013078">
    <property type="entry name" value="His_Pase_superF_clade-1"/>
</dbReference>
<dbReference type="SUPFAM" id="SSF53254">
    <property type="entry name" value="Phosphoglycerate mutase-like"/>
    <property type="match status" value="1"/>
</dbReference>
<proteinExistence type="predicted"/>
<dbReference type="Proteomes" id="UP000553948">
    <property type="component" value="Unassembled WGS sequence"/>
</dbReference>
<dbReference type="InterPro" id="IPR029033">
    <property type="entry name" value="His_PPase_superfam"/>
</dbReference>
<dbReference type="Pfam" id="PF00300">
    <property type="entry name" value="His_Phos_1"/>
    <property type="match status" value="1"/>
</dbReference>
<reference evidence="1 2" key="1">
    <citation type="submission" date="2020-07" db="EMBL/GenBank/DDBJ databases">
        <title>Diversity of carbapenemase encoding genes among Pseudomonas putida group clinical isolates in a tertiary Brazilian hospital.</title>
        <authorList>
            <person name="Alberto-Lei F."/>
            <person name="Nodari C.S."/>
            <person name="Streling A.P."/>
            <person name="Paulino J.T."/>
            <person name="Bessa-Neto F.O."/>
            <person name="Cayo R."/>
            <person name="Gales A.C."/>
        </authorList>
    </citation>
    <scope>NUCLEOTIDE SEQUENCE [LARGE SCALE GENOMIC DNA]</scope>
    <source>
        <strain evidence="1 2">12464</strain>
    </source>
</reference>
<dbReference type="EMBL" id="JACGDG010000003">
    <property type="protein sequence ID" value="MBA6114834.1"/>
    <property type="molecule type" value="Genomic_DNA"/>
</dbReference>
<gene>
    <name evidence="1" type="ORF">H4C47_03680</name>
</gene>
<dbReference type="Gene3D" id="3.40.50.1240">
    <property type="entry name" value="Phosphoglycerate mutase-like"/>
    <property type="match status" value="1"/>
</dbReference>
<organism evidence="1 2">
    <name type="scientific">Pseudomonas putida</name>
    <name type="common">Arthrobacter siderocapsulatus</name>
    <dbReference type="NCBI Taxonomy" id="303"/>
    <lineage>
        <taxon>Bacteria</taxon>
        <taxon>Pseudomonadati</taxon>
        <taxon>Pseudomonadota</taxon>
        <taxon>Gammaproteobacteria</taxon>
        <taxon>Pseudomonadales</taxon>
        <taxon>Pseudomonadaceae</taxon>
        <taxon>Pseudomonas</taxon>
    </lineage>
</organism>